<feature type="domain" description="YopX protein" evidence="1">
    <location>
        <begin position="4"/>
        <end position="128"/>
    </location>
</feature>
<dbReference type="EMBL" id="MH937494">
    <property type="protein sequence ID" value="AZF91565.1"/>
    <property type="molecule type" value="Genomic_DNA"/>
</dbReference>
<gene>
    <name evidence="2" type="ORF">CHPC1042_0056</name>
</gene>
<sequence length="128" mass="14672">MNLKFRAWDEQFQSMSEVIDIDYRRECIELSHFDGDEYPIIQDFNKTKLMQSTGLTDKNGKEIFEGDIVRVDGFKNIVVKFGKIEHQENDGGVAIYQGFNLLIGGGYPEAVMSDFEIVGNVFENIHLL</sequence>
<dbReference type="InterPro" id="IPR019096">
    <property type="entry name" value="YopX_protein"/>
</dbReference>
<keyword evidence="3" id="KW-1185">Reference proteome</keyword>
<organism evidence="2 3">
    <name type="scientific">Streptococcus phage CHPC1042</name>
    <dbReference type="NCBI Taxonomy" id="2365016"/>
    <lineage>
        <taxon>Viruses</taxon>
        <taxon>Duplodnaviria</taxon>
        <taxon>Heunggongvirae</taxon>
        <taxon>Uroviricota</taxon>
        <taxon>Caudoviricetes</taxon>
        <taxon>Aliceevansviridae</taxon>
        <taxon>Brussowvirus</taxon>
        <taxon>Brussowvirus CHPC1042</taxon>
    </lineage>
</organism>
<dbReference type="Gene3D" id="2.30.30.290">
    <property type="entry name" value="YopX-like domains"/>
    <property type="match status" value="1"/>
</dbReference>
<dbReference type="Proteomes" id="UP000275438">
    <property type="component" value="Segment"/>
</dbReference>
<dbReference type="InterPro" id="IPR023385">
    <property type="entry name" value="YopX-like_C"/>
</dbReference>
<evidence type="ECO:0000313" key="2">
    <source>
        <dbReference type="EMBL" id="AZF91565.1"/>
    </source>
</evidence>
<dbReference type="SUPFAM" id="SSF159006">
    <property type="entry name" value="YopX-like"/>
    <property type="match status" value="1"/>
</dbReference>
<reference evidence="2 3" key="1">
    <citation type="submission" date="2018-09" db="EMBL/GenBank/DDBJ databases">
        <title>A comparative genomics approach for identifying host-range determinants of bacteriophages infecting Streptococcus thermophilus.</title>
        <authorList>
            <person name="Szymczak P."/>
            <person name="Rau M.H."/>
            <person name="Monteiro J.M."/>
            <person name="de Pinho M.G."/>
            <person name="Filipe S.R."/>
            <person name="Vogensen F.K."/>
            <person name="Zeidan A."/>
            <person name="Janzen T."/>
        </authorList>
    </citation>
    <scope>NUCLEOTIDE SEQUENCE [LARGE SCALE GENOMIC DNA]</scope>
</reference>
<evidence type="ECO:0000313" key="3">
    <source>
        <dbReference type="Proteomes" id="UP000275438"/>
    </source>
</evidence>
<name>A0A3G8F9Y0_9CAUD</name>
<dbReference type="InterPro" id="IPR010024">
    <property type="entry name" value="CHP16711"/>
</dbReference>
<protein>
    <recommendedName>
        <fullName evidence="1">YopX protein domain-containing protein</fullName>
    </recommendedName>
</protein>
<dbReference type="NCBIfam" id="TIGR01671">
    <property type="entry name" value="phage_TIGR01671"/>
    <property type="match status" value="1"/>
</dbReference>
<evidence type="ECO:0000259" key="1">
    <source>
        <dbReference type="Pfam" id="PF09643"/>
    </source>
</evidence>
<dbReference type="Pfam" id="PF09643">
    <property type="entry name" value="YopX"/>
    <property type="match status" value="1"/>
</dbReference>
<proteinExistence type="predicted"/>
<accession>A0A3G8F9Y0</accession>